<feature type="domain" description="YjeF N-terminal" evidence="22">
    <location>
        <begin position="18"/>
        <end position="214"/>
    </location>
</feature>
<evidence type="ECO:0000256" key="13">
    <source>
        <dbReference type="ARBA" id="ARBA00023027"/>
    </source>
</evidence>
<evidence type="ECO:0000256" key="6">
    <source>
        <dbReference type="ARBA" id="ARBA00012228"/>
    </source>
</evidence>
<evidence type="ECO:0000313" key="23">
    <source>
        <dbReference type="EMBL" id="VFR26184.1"/>
    </source>
</evidence>
<evidence type="ECO:0000256" key="2">
    <source>
        <dbReference type="ARBA" id="ARBA00000909"/>
    </source>
</evidence>
<comment type="cofactor">
    <cofactor evidence="3">
        <name>K(+)</name>
        <dbReference type="ChEBI" id="CHEBI:29103"/>
    </cofactor>
</comment>
<name>A0A484PJE7_9ZZZZ</name>
<comment type="catalytic activity">
    <reaction evidence="2">
        <text>(6R)-NADPHX = (6S)-NADPHX</text>
        <dbReference type="Rhea" id="RHEA:32227"/>
        <dbReference type="ChEBI" id="CHEBI:64076"/>
        <dbReference type="ChEBI" id="CHEBI:64077"/>
        <dbReference type="EC" id="5.1.99.6"/>
    </reaction>
</comment>
<keyword evidence="13" id="KW-0520">NAD</keyword>
<dbReference type="EC" id="5.1.99.6" evidence="6"/>
<comment type="similarity">
    <text evidence="5">In the C-terminal section; belongs to the NnrD/CARKD family.</text>
</comment>
<dbReference type="GO" id="GO:0110051">
    <property type="term" value="P:metabolite repair"/>
    <property type="evidence" value="ECO:0007669"/>
    <property type="project" value="TreeGrafter"/>
</dbReference>
<evidence type="ECO:0000256" key="7">
    <source>
        <dbReference type="ARBA" id="ARBA00013129"/>
    </source>
</evidence>
<evidence type="ECO:0000256" key="9">
    <source>
        <dbReference type="ARBA" id="ARBA00022741"/>
    </source>
</evidence>
<evidence type="ECO:0000256" key="19">
    <source>
        <dbReference type="ARBA" id="ARBA00048238"/>
    </source>
</evidence>
<dbReference type="InterPro" id="IPR030677">
    <property type="entry name" value="Nnr"/>
</dbReference>
<dbReference type="PROSITE" id="PS51383">
    <property type="entry name" value="YJEF_C_3"/>
    <property type="match status" value="1"/>
</dbReference>
<comment type="catalytic activity">
    <reaction evidence="1">
        <text>(6R)-NADHX = (6S)-NADHX</text>
        <dbReference type="Rhea" id="RHEA:32215"/>
        <dbReference type="ChEBI" id="CHEBI:64074"/>
        <dbReference type="ChEBI" id="CHEBI:64075"/>
        <dbReference type="EC" id="5.1.99.6"/>
    </reaction>
</comment>
<reference evidence="23" key="1">
    <citation type="submission" date="2019-03" db="EMBL/GenBank/DDBJ databases">
        <authorList>
            <person name="Danneels B."/>
        </authorList>
    </citation>
    <scope>NUCLEOTIDE SEQUENCE</scope>
</reference>
<dbReference type="GO" id="GO:0052856">
    <property type="term" value="F:NAD(P)HX epimerase activity"/>
    <property type="evidence" value="ECO:0007669"/>
    <property type="project" value="UniProtKB-EC"/>
</dbReference>
<proteinExistence type="inferred from homology"/>
<dbReference type="Pfam" id="PF01256">
    <property type="entry name" value="Carb_kinase"/>
    <property type="match status" value="1"/>
</dbReference>
<dbReference type="Gene3D" id="3.40.50.10260">
    <property type="entry name" value="YjeF N-terminal domain"/>
    <property type="match status" value="1"/>
</dbReference>
<evidence type="ECO:0000256" key="14">
    <source>
        <dbReference type="ARBA" id="ARBA00023235"/>
    </source>
</evidence>
<comment type="catalytic activity">
    <reaction evidence="19">
        <text>(6S)-NADHX + ADP = AMP + phosphate + NADH + H(+)</text>
        <dbReference type="Rhea" id="RHEA:32223"/>
        <dbReference type="ChEBI" id="CHEBI:15378"/>
        <dbReference type="ChEBI" id="CHEBI:43474"/>
        <dbReference type="ChEBI" id="CHEBI:57945"/>
        <dbReference type="ChEBI" id="CHEBI:64074"/>
        <dbReference type="ChEBI" id="CHEBI:456215"/>
        <dbReference type="ChEBI" id="CHEBI:456216"/>
        <dbReference type="EC" id="4.2.1.136"/>
    </reaction>
</comment>
<comment type="catalytic activity">
    <reaction evidence="20">
        <text>(6S)-NADPHX + ADP = AMP + phosphate + NADPH + H(+)</text>
        <dbReference type="Rhea" id="RHEA:32235"/>
        <dbReference type="ChEBI" id="CHEBI:15378"/>
        <dbReference type="ChEBI" id="CHEBI:43474"/>
        <dbReference type="ChEBI" id="CHEBI:57783"/>
        <dbReference type="ChEBI" id="CHEBI:64076"/>
        <dbReference type="ChEBI" id="CHEBI:456215"/>
        <dbReference type="ChEBI" id="CHEBI:456216"/>
        <dbReference type="EC" id="4.2.1.136"/>
    </reaction>
</comment>
<keyword evidence="11" id="KW-0521">NADP</keyword>
<evidence type="ECO:0000256" key="20">
    <source>
        <dbReference type="ARBA" id="ARBA00049209"/>
    </source>
</evidence>
<evidence type="ECO:0000256" key="12">
    <source>
        <dbReference type="ARBA" id="ARBA00022958"/>
    </source>
</evidence>
<evidence type="ECO:0000256" key="1">
    <source>
        <dbReference type="ARBA" id="ARBA00000013"/>
    </source>
</evidence>
<feature type="domain" description="YjeF C-terminal" evidence="21">
    <location>
        <begin position="224"/>
        <end position="489"/>
    </location>
</feature>
<evidence type="ECO:0000256" key="8">
    <source>
        <dbReference type="ARBA" id="ARBA00022723"/>
    </source>
</evidence>
<dbReference type="HAMAP" id="MF_01965">
    <property type="entry name" value="NADHX_dehydratase"/>
    <property type="match status" value="1"/>
</dbReference>
<comment type="similarity">
    <text evidence="4">In the N-terminal section; belongs to the NnrE/AIBP family.</text>
</comment>
<dbReference type="PROSITE" id="PS51385">
    <property type="entry name" value="YJEF_N"/>
    <property type="match status" value="1"/>
</dbReference>
<evidence type="ECO:0000256" key="17">
    <source>
        <dbReference type="ARBA" id="ARBA00025153"/>
    </source>
</evidence>
<dbReference type="InterPro" id="IPR029056">
    <property type="entry name" value="Ribokinase-like"/>
</dbReference>
<dbReference type="GO" id="GO:0046872">
    <property type="term" value="F:metal ion binding"/>
    <property type="evidence" value="ECO:0007669"/>
    <property type="project" value="UniProtKB-KW"/>
</dbReference>
<gene>
    <name evidence="23" type="ORF">AMP9_0880</name>
</gene>
<dbReference type="GO" id="GO:0052855">
    <property type="term" value="F:ADP-dependent NAD(P)H-hydrate dehydratase activity"/>
    <property type="evidence" value="ECO:0007669"/>
    <property type="project" value="UniProtKB-EC"/>
</dbReference>
<dbReference type="EMBL" id="CAADHY010000020">
    <property type="protein sequence ID" value="VFR26184.1"/>
    <property type="molecule type" value="Genomic_DNA"/>
</dbReference>
<evidence type="ECO:0000259" key="22">
    <source>
        <dbReference type="PROSITE" id="PS51385"/>
    </source>
</evidence>
<dbReference type="PROSITE" id="PS01050">
    <property type="entry name" value="YJEF_C_2"/>
    <property type="match status" value="1"/>
</dbReference>
<dbReference type="InterPro" id="IPR036652">
    <property type="entry name" value="YjeF_N_dom_sf"/>
</dbReference>
<dbReference type="GO" id="GO:0005524">
    <property type="term" value="F:ATP binding"/>
    <property type="evidence" value="ECO:0007669"/>
    <property type="project" value="UniProtKB-KW"/>
</dbReference>
<keyword evidence="12" id="KW-0630">Potassium</keyword>
<evidence type="ECO:0000256" key="11">
    <source>
        <dbReference type="ARBA" id="ARBA00022857"/>
    </source>
</evidence>
<dbReference type="InterPro" id="IPR004443">
    <property type="entry name" value="YjeF_N_dom"/>
</dbReference>
<dbReference type="EC" id="4.2.1.136" evidence="7"/>
<dbReference type="PANTHER" id="PTHR12592:SF0">
    <property type="entry name" value="ATP-DEPENDENT (S)-NAD(P)H-HYDRATE DEHYDRATASE"/>
    <property type="match status" value="1"/>
</dbReference>
<dbReference type="InterPro" id="IPR000631">
    <property type="entry name" value="CARKD"/>
</dbReference>
<dbReference type="Pfam" id="PF03853">
    <property type="entry name" value="YjeF_N"/>
    <property type="match status" value="1"/>
</dbReference>
<comment type="function">
    <text evidence="17">Bifunctional enzyme that catalyzes the epimerization of the S- and R-forms of NAD(P)HX and the dehydration of the S-form of NAD(P)HX at the expense of ADP, which is converted to AMP. This allows the repair of both epimers of NAD(P)HX, a damaged form of NAD(P)H that is a result of enzymatic or heat-dependent hydration.</text>
</comment>
<organism evidence="23">
    <name type="scientific">plant metagenome</name>
    <dbReference type="NCBI Taxonomy" id="1297885"/>
    <lineage>
        <taxon>unclassified sequences</taxon>
        <taxon>metagenomes</taxon>
        <taxon>organismal metagenomes</taxon>
    </lineage>
</organism>
<evidence type="ECO:0000256" key="18">
    <source>
        <dbReference type="ARBA" id="ARBA00032624"/>
    </source>
</evidence>
<sequence length="501" mass="50948">MDAAVDADKTALLTVAQMREADERTIAAGTPGTTLMQHAGDAVAQAIARRWPPRPLTVLCGPGNNGGDGFVAARLLAEQGWPVTVALLGDREALRGDARFHAHQWGGPLVALSPDAVRHARLIVDALFGAGLSRPLPDIAARTLAAARARGVPMVAVDVPSGVDGDTGASLGAVGADLTVTFFRKKPGHLLLPGRTLCGEIEVADIGIAASALAALQPQAHENAPACWLPGLPALGHDTHKYQRGHALVRGGYPMTGAARLAALGAARAGAGLTTVAVPAESLAIYASHLLSVMVQPLAQPADLSALLEDGRHTALLAGPGLPDDPITRDTVLTLLGTGKPCVLDAGALTAFRYDPETLFRAIEGPCVLTPHEGEFQRLFGLDDADKLSRARRAAARSGAVLVLKGADTVIAAPSGLAIINANAPSTLATAGSGDVLAGLVTGLLAQGMPAFQAAAAATWLHGDAATQFGPGLIADDLPGLVPGALSRLAQHGQAPQAESA</sequence>
<protein>
    <recommendedName>
        <fullName evidence="18">Nicotinamide nucleotide repair protein</fullName>
        <ecNumber evidence="7">4.2.1.136</ecNumber>
        <ecNumber evidence="6">5.1.99.6</ecNumber>
    </recommendedName>
</protein>
<dbReference type="AlphaFoldDB" id="A0A484PJE7"/>
<dbReference type="NCBIfam" id="TIGR00196">
    <property type="entry name" value="yjeF_cterm"/>
    <property type="match status" value="1"/>
</dbReference>
<dbReference type="SUPFAM" id="SSF64153">
    <property type="entry name" value="YjeF N-terminal domain-like"/>
    <property type="match status" value="1"/>
</dbReference>
<keyword evidence="14" id="KW-0413">Isomerase</keyword>
<keyword evidence="16" id="KW-0511">Multifunctional enzyme</keyword>
<evidence type="ECO:0000256" key="5">
    <source>
        <dbReference type="ARBA" id="ARBA00009524"/>
    </source>
</evidence>
<dbReference type="PIRSF" id="PIRSF017184">
    <property type="entry name" value="Nnr"/>
    <property type="match status" value="1"/>
</dbReference>
<dbReference type="InterPro" id="IPR017953">
    <property type="entry name" value="Carbohydrate_kinase_pred_CS"/>
</dbReference>
<accession>A0A484PJE7</accession>
<keyword evidence="8" id="KW-0479">Metal-binding</keyword>
<dbReference type="CDD" id="cd01171">
    <property type="entry name" value="YXKO-related"/>
    <property type="match status" value="1"/>
</dbReference>
<keyword evidence="10" id="KW-0067">ATP-binding</keyword>
<dbReference type="Gene3D" id="3.40.1190.20">
    <property type="match status" value="1"/>
</dbReference>
<keyword evidence="15" id="KW-0456">Lyase</keyword>
<evidence type="ECO:0000256" key="10">
    <source>
        <dbReference type="ARBA" id="ARBA00022840"/>
    </source>
</evidence>
<evidence type="ECO:0000256" key="4">
    <source>
        <dbReference type="ARBA" id="ARBA00006001"/>
    </source>
</evidence>
<evidence type="ECO:0000256" key="15">
    <source>
        <dbReference type="ARBA" id="ARBA00023239"/>
    </source>
</evidence>
<dbReference type="PANTHER" id="PTHR12592">
    <property type="entry name" value="ATP-DEPENDENT (S)-NAD(P)H-HYDRATE DEHYDRATASE FAMILY MEMBER"/>
    <property type="match status" value="1"/>
</dbReference>
<evidence type="ECO:0000256" key="3">
    <source>
        <dbReference type="ARBA" id="ARBA00001958"/>
    </source>
</evidence>
<dbReference type="HAMAP" id="MF_01966">
    <property type="entry name" value="NADHX_epimerase"/>
    <property type="match status" value="1"/>
</dbReference>
<keyword evidence="9" id="KW-0547">Nucleotide-binding</keyword>
<evidence type="ECO:0000259" key="21">
    <source>
        <dbReference type="PROSITE" id="PS51383"/>
    </source>
</evidence>
<dbReference type="NCBIfam" id="TIGR00197">
    <property type="entry name" value="yjeF_nterm"/>
    <property type="match status" value="1"/>
</dbReference>
<evidence type="ECO:0000256" key="16">
    <source>
        <dbReference type="ARBA" id="ARBA00023268"/>
    </source>
</evidence>
<dbReference type="SUPFAM" id="SSF53613">
    <property type="entry name" value="Ribokinase-like"/>
    <property type="match status" value="1"/>
</dbReference>